<name>A0A8H7TBM5_9HELO</name>
<evidence type="ECO:0000256" key="2">
    <source>
        <dbReference type="ARBA" id="ARBA00009877"/>
    </source>
</evidence>
<dbReference type="CDD" id="cd20069">
    <property type="entry name" value="5TM_Oxa1-like"/>
    <property type="match status" value="1"/>
</dbReference>
<comment type="similarity">
    <text evidence="2">Belongs to the OXA1/ALB3/YidC family.</text>
</comment>
<evidence type="ECO:0000256" key="5">
    <source>
        <dbReference type="ARBA" id="ARBA00023136"/>
    </source>
</evidence>
<dbReference type="GO" id="GO:0032977">
    <property type="term" value="F:membrane insertase activity"/>
    <property type="evidence" value="ECO:0007669"/>
    <property type="project" value="InterPro"/>
</dbReference>
<evidence type="ECO:0000313" key="9">
    <source>
        <dbReference type="Proteomes" id="UP000664132"/>
    </source>
</evidence>
<keyword evidence="9" id="KW-1185">Reference proteome</keyword>
<dbReference type="PANTHER" id="PTHR12428">
    <property type="entry name" value="OXA1"/>
    <property type="match status" value="1"/>
</dbReference>
<evidence type="ECO:0000256" key="6">
    <source>
        <dbReference type="SAM" id="MobiDB-lite"/>
    </source>
</evidence>
<organism evidence="8 9">
    <name type="scientific">Cadophora malorum</name>
    <dbReference type="NCBI Taxonomy" id="108018"/>
    <lineage>
        <taxon>Eukaryota</taxon>
        <taxon>Fungi</taxon>
        <taxon>Dikarya</taxon>
        <taxon>Ascomycota</taxon>
        <taxon>Pezizomycotina</taxon>
        <taxon>Leotiomycetes</taxon>
        <taxon>Helotiales</taxon>
        <taxon>Ploettnerulaceae</taxon>
        <taxon>Cadophora</taxon>
    </lineage>
</organism>
<keyword evidence="3 7" id="KW-0812">Transmembrane</keyword>
<keyword evidence="4 7" id="KW-1133">Transmembrane helix</keyword>
<feature type="region of interest" description="Disordered" evidence="6">
    <location>
        <begin position="381"/>
        <end position="400"/>
    </location>
</feature>
<protein>
    <submittedName>
        <fullName evidence="8">Uncharacterized protein</fullName>
    </submittedName>
</protein>
<dbReference type="OrthoDB" id="2148490at2759"/>
<evidence type="ECO:0000256" key="3">
    <source>
        <dbReference type="ARBA" id="ARBA00022692"/>
    </source>
</evidence>
<comment type="subcellular location">
    <subcellularLocation>
        <location evidence="1">Membrane</location>
        <topology evidence="1">Multi-pass membrane protein</topology>
    </subcellularLocation>
</comment>
<feature type="transmembrane region" description="Helical" evidence="7">
    <location>
        <begin position="253"/>
        <end position="270"/>
    </location>
</feature>
<evidence type="ECO:0000256" key="7">
    <source>
        <dbReference type="SAM" id="Phobius"/>
    </source>
</evidence>
<dbReference type="GO" id="GO:0005743">
    <property type="term" value="C:mitochondrial inner membrane"/>
    <property type="evidence" value="ECO:0007669"/>
    <property type="project" value="TreeGrafter"/>
</dbReference>
<evidence type="ECO:0000256" key="1">
    <source>
        <dbReference type="ARBA" id="ARBA00004141"/>
    </source>
</evidence>
<proteinExistence type="inferred from homology"/>
<dbReference type="AlphaFoldDB" id="A0A8H7TBM5"/>
<keyword evidence="5 7" id="KW-0472">Membrane</keyword>
<feature type="transmembrane region" description="Helical" evidence="7">
    <location>
        <begin position="291"/>
        <end position="312"/>
    </location>
</feature>
<sequence>MAPLIRTLLRPSSSPPTISPIIKNLLLLPASCRTNTHVHSSFRSFHATPRPQSVILSSIQLSHDALTSLHTLTGLPWAYSIPLFALLLRTTLILPLTIYIRHITTKQISLLPLIEGWKPQLKHETMREVGHLGPNVAQNTLLKKIRSKRRELYKRHGCGRWRNYLSLLQIPVFLSVMEALRKMCGSNQGILGMLMGEDKAVGEAVEAGVQGADTAIAVAGEEVLTTAMGIPLETSLATEGALWFPNLLLADPHLVLPFVLSGTILLNILGGRTPYAAMGTWQRRITRSLSLVALCIGPLMLNVPSALLIYWISSSGTAYLQHVLLDKFMPIPKPVLPCVPKGQWKSGFGSPKPAGYVNPLLAMEKTAAAKALEVKKAVTRQKPVLDQNRPIGKSIPKKGN</sequence>
<comment type="caution">
    <text evidence="8">The sequence shown here is derived from an EMBL/GenBank/DDBJ whole genome shotgun (WGS) entry which is preliminary data.</text>
</comment>
<gene>
    <name evidence="8" type="ORF">IFR04_010315</name>
</gene>
<dbReference type="EMBL" id="JAFJYH010000183">
    <property type="protein sequence ID" value="KAG4416521.1"/>
    <property type="molecule type" value="Genomic_DNA"/>
</dbReference>
<evidence type="ECO:0000313" key="8">
    <source>
        <dbReference type="EMBL" id="KAG4416521.1"/>
    </source>
</evidence>
<dbReference type="GO" id="GO:0032979">
    <property type="term" value="P:protein insertion into mitochondrial inner membrane from matrix"/>
    <property type="evidence" value="ECO:0007669"/>
    <property type="project" value="TreeGrafter"/>
</dbReference>
<dbReference type="Proteomes" id="UP000664132">
    <property type="component" value="Unassembled WGS sequence"/>
</dbReference>
<reference evidence="8" key="1">
    <citation type="submission" date="2021-02" db="EMBL/GenBank/DDBJ databases">
        <title>Genome sequence Cadophora malorum strain M34.</title>
        <authorList>
            <person name="Stefanovic E."/>
            <person name="Vu D."/>
            <person name="Scully C."/>
            <person name="Dijksterhuis J."/>
            <person name="Roader J."/>
            <person name="Houbraken J."/>
        </authorList>
    </citation>
    <scope>NUCLEOTIDE SEQUENCE</scope>
    <source>
        <strain evidence="8">M34</strain>
    </source>
</reference>
<dbReference type="GO" id="GO:0033617">
    <property type="term" value="P:mitochondrial respiratory chain complex IV assembly"/>
    <property type="evidence" value="ECO:0007669"/>
    <property type="project" value="TreeGrafter"/>
</dbReference>
<accession>A0A8H7TBM5</accession>
<dbReference type="InterPro" id="IPR001708">
    <property type="entry name" value="YidC/ALB3/OXA1/COX18"/>
</dbReference>
<evidence type="ECO:0000256" key="4">
    <source>
        <dbReference type="ARBA" id="ARBA00022989"/>
    </source>
</evidence>
<dbReference type="PANTHER" id="PTHR12428:SF65">
    <property type="entry name" value="CYTOCHROME C OXIDASE ASSEMBLY PROTEIN COX18, MITOCHONDRIAL"/>
    <property type="match status" value="1"/>
</dbReference>